<dbReference type="Proteomes" id="UP001457282">
    <property type="component" value="Unassembled WGS sequence"/>
</dbReference>
<name>A0AAW1X0X9_RUBAR</name>
<comment type="caution">
    <text evidence="1">The sequence shown here is derived from an EMBL/GenBank/DDBJ whole genome shotgun (WGS) entry which is preliminary data.</text>
</comment>
<evidence type="ECO:0000313" key="1">
    <source>
        <dbReference type="EMBL" id="KAK9930590.1"/>
    </source>
</evidence>
<organism evidence="1 2">
    <name type="scientific">Rubus argutus</name>
    <name type="common">Southern blackberry</name>
    <dbReference type="NCBI Taxonomy" id="59490"/>
    <lineage>
        <taxon>Eukaryota</taxon>
        <taxon>Viridiplantae</taxon>
        <taxon>Streptophyta</taxon>
        <taxon>Embryophyta</taxon>
        <taxon>Tracheophyta</taxon>
        <taxon>Spermatophyta</taxon>
        <taxon>Magnoliopsida</taxon>
        <taxon>eudicotyledons</taxon>
        <taxon>Gunneridae</taxon>
        <taxon>Pentapetalae</taxon>
        <taxon>rosids</taxon>
        <taxon>fabids</taxon>
        <taxon>Rosales</taxon>
        <taxon>Rosaceae</taxon>
        <taxon>Rosoideae</taxon>
        <taxon>Rosoideae incertae sedis</taxon>
        <taxon>Rubus</taxon>
    </lineage>
</organism>
<dbReference type="AlphaFoldDB" id="A0AAW1X0X9"/>
<reference evidence="1 2" key="1">
    <citation type="journal article" date="2023" name="G3 (Bethesda)">
        <title>A chromosome-length genome assembly and annotation of blackberry (Rubus argutus, cv. 'Hillquist').</title>
        <authorList>
            <person name="Bruna T."/>
            <person name="Aryal R."/>
            <person name="Dudchenko O."/>
            <person name="Sargent D.J."/>
            <person name="Mead D."/>
            <person name="Buti M."/>
            <person name="Cavallini A."/>
            <person name="Hytonen T."/>
            <person name="Andres J."/>
            <person name="Pham M."/>
            <person name="Weisz D."/>
            <person name="Mascagni F."/>
            <person name="Usai G."/>
            <person name="Natali L."/>
            <person name="Bassil N."/>
            <person name="Fernandez G.E."/>
            <person name="Lomsadze A."/>
            <person name="Armour M."/>
            <person name="Olukolu B."/>
            <person name="Poorten T."/>
            <person name="Britton C."/>
            <person name="Davik J."/>
            <person name="Ashrafi H."/>
            <person name="Aiden E.L."/>
            <person name="Borodovsky M."/>
            <person name="Worthington M."/>
        </authorList>
    </citation>
    <scope>NUCLEOTIDE SEQUENCE [LARGE SCALE GENOMIC DNA]</scope>
    <source>
        <strain evidence="1">PI 553951</strain>
    </source>
</reference>
<evidence type="ECO:0000313" key="2">
    <source>
        <dbReference type="Proteomes" id="UP001457282"/>
    </source>
</evidence>
<proteinExistence type="predicted"/>
<protein>
    <submittedName>
        <fullName evidence="1">Uncharacterized protein</fullName>
    </submittedName>
</protein>
<gene>
    <name evidence="1" type="ORF">M0R45_027625</name>
</gene>
<dbReference type="EMBL" id="JBEDUW010000005">
    <property type="protein sequence ID" value="KAK9930590.1"/>
    <property type="molecule type" value="Genomic_DNA"/>
</dbReference>
<keyword evidence="2" id="KW-1185">Reference proteome</keyword>
<sequence>MDNPRAKSATSSELVCTSGIGYHISMLMWLTPALRVTTSSNAGSRRKRSMLTCRVMLINVAKHGSHRACMGGHQELVWRQWRLPCFGDMEL</sequence>
<accession>A0AAW1X0X9</accession>